<proteinExistence type="predicted"/>
<dbReference type="EMBL" id="CM042882">
    <property type="protein sequence ID" value="KAI4380996.1"/>
    <property type="molecule type" value="Genomic_DNA"/>
</dbReference>
<reference evidence="2" key="1">
    <citation type="journal article" date="2023" name="Front. Plant Sci.">
        <title>Chromosomal-level genome assembly of Melastoma candidum provides insights into trichome evolution.</title>
        <authorList>
            <person name="Zhong Y."/>
            <person name="Wu W."/>
            <person name="Sun C."/>
            <person name="Zou P."/>
            <person name="Liu Y."/>
            <person name="Dai S."/>
            <person name="Zhou R."/>
        </authorList>
    </citation>
    <scope>NUCLEOTIDE SEQUENCE [LARGE SCALE GENOMIC DNA]</scope>
</reference>
<keyword evidence="2" id="KW-1185">Reference proteome</keyword>
<sequence length="178" mass="18931">MAIPASVTFLVLLMFGFSEAREFVVGGGGWSTQWKVPSSESYPLNAWAEASRFQVGDTLVWNYDAGVDSVLQVTSEDYSSCNMAAPIQAYSDGNTRVTLNRSGPFYFISGAQGHCDKGQKLIVVVMSPRHTTVHVTRSPAPAPEEPEGPAAAPRPSNGASVLEGGLIAAMGMLILGFF</sequence>
<evidence type="ECO:0000313" key="1">
    <source>
        <dbReference type="EMBL" id="KAI4380996.1"/>
    </source>
</evidence>
<protein>
    <submittedName>
        <fullName evidence="1">Uncharacterized protein</fullName>
    </submittedName>
</protein>
<name>A0ACB9RS02_9MYRT</name>
<evidence type="ECO:0000313" key="2">
    <source>
        <dbReference type="Proteomes" id="UP001057402"/>
    </source>
</evidence>
<dbReference type="Proteomes" id="UP001057402">
    <property type="component" value="Chromosome 3"/>
</dbReference>
<organism evidence="1 2">
    <name type="scientific">Melastoma candidum</name>
    <dbReference type="NCBI Taxonomy" id="119954"/>
    <lineage>
        <taxon>Eukaryota</taxon>
        <taxon>Viridiplantae</taxon>
        <taxon>Streptophyta</taxon>
        <taxon>Embryophyta</taxon>
        <taxon>Tracheophyta</taxon>
        <taxon>Spermatophyta</taxon>
        <taxon>Magnoliopsida</taxon>
        <taxon>eudicotyledons</taxon>
        <taxon>Gunneridae</taxon>
        <taxon>Pentapetalae</taxon>
        <taxon>rosids</taxon>
        <taxon>malvids</taxon>
        <taxon>Myrtales</taxon>
        <taxon>Melastomataceae</taxon>
        <taxon>Melastomatoideae</taxon>
        <taxon>Melastomateae</taxon>
        <taxon>Melastoma</taxon>
    </lineage>
</organism>
<comment type="caution">
    <text evidence="1">The sequence shown here is derived from an EMBL/GenBank/DDBJ whole genome shotgun (WGS) entry which is preliminary data.</text>
</comment>
<accession>A0ACB9RS02</accession>
<gene>
    <name evidence="1" type="ORF">MLD38_007116</name>
</gene>